<name>A0A8I3A994_9AGAM</name>
<dbReference type="InterPro" id="IPR001077">
    <property type="entry name" value="COMT_C"/>
</dbReference>
<dbReference type="GO" id="GO:0008171">
    <property type="term" value="F:O-methyltransferase activity"/>
    <property type="evidence" value="ECO:0007669"/>
    <property type="project" value="InterPro"/>
</dbReference>
<evidence type="ECO:0000313" key="4">
    <source>
        <dbReference type="Proteomes" id="UP000683000"/>
    </source>
</evidence>
<comment type="caution">
    <text evidence="3">The sequence shown here is derived from an EMBL/GenBank/DDBJ whole genome shotgun (WGS) entry which is preliminary data.</text>
</comment>
<proteinExistence type="predicted"/>
<dbReference type="Pfam" id="PF00891">
    <property type="entry name" value="Methyltransf_2"/>
    <property type="match status" value="1"/>
</dbReference>
<dbReference type="Proteomes" id="UP000683000">
    <property type="component" value="Unassembled WGS sequence"/>
</dbReference>
<feature type="compositionally biased region" description="Polar residues" evidence="1">
    <location>
        <begin position="1002"/>
        <end position="1015"/>
    </location>
</feature>
<feature type="region of interest" description="Disordered" evidence="1">
    <location>
        <begin position="1267"/>
        <end position="1290"/>
    </location>
</feature>
<dbReference type="OrthoDB" id="2410195at2759"/>
<dbReference type="EMBL" id="JAGFBS010000011">
    <property type="protein sequence ID" value="KAG6376598.1"/>
    <property type="molecule type" value="Genomic_DNA"/>
</dbReference>
<protein>
    <recommendedName>
        <fullName evidence="2">O-methyltransferase C-terminal domain-containing protein</fullName>
    </recommendedName>
</protein>
<dbReference type="PANTHER" id="PTHR43712">
    <property type="entry name" value="PUTATIVE (AFU_ORTHOLOGUE AFUA_4G14580)-RELATED"/>
    <property type="match status" value="1"/>
</dbReference>
<feature type="compositionally biased region" description="Basic and acidic residues" evidence="1">
    <location>
        <begin position="596"/>
        <end position="608"/>
    </location>
</feature>
<feature type="region of interest" description="Disordered" evidence="1">
    <location>
        <begin position="963"/>
        <end position="1055"/>
    </location>
</feature>
<feature type="region of interest" description="Disordered" evidence="1">
    <location>
        <begin position="1102"/>
        <end position="1245"/>
    </location>
</feature>
<gene>
    <name evidence="3" type="ORF">JVT61DRAFT_1580</name>
</gene>
<feature type="region of interest" description="Disordered" evidence="1">
    <location>
        <begin position="37"/>
        <end position="77"/>
    </location>
</feature>
<organism evidence="3 4">
    <name type="scientific">Boletus reticuloceps</name>
    <dbReference type="NCBI Taxonomy" id="495285"/>
    <lineage>
        <taxon>Eukaryota</taxon>
        <taxon>Fungi</taxon>
        <taxon>Dikarya</taxon>
        <taxon>Basidiomycota</taxon>
        <taxon>Agaricomycotina</taxon>
        <taxon>Agaricomycetes</taxon>
        <taxon>Agaricomycetidae</taxon>
        <taxon>Boletales</taxon>
        <taxon>Boletineae</taxon>
        <taxon>Boletaceae</taxon>
        <taxon>Boletoideae</taxon>
        <taxon>Boletus</taxon>
    </lineage>
</organism>
<feature type="compositionally biased region" description="Pro residues" evidence="1">
    <location>
        <begin position="64"/>
        <end position="75"/>
    </location>
</feature>
<accession>A0A8I3A994</accession>
<evidence type="ECO:0000313" key="3">
    <source>
        <dbReference type="EMBL" id="KAG6376598.1"/>
    </source>
</evidence>
<feature type="compositionally biased region" description="Low complexity" evidence="1">
    <location>
        <begin position="1036"/>
        <end position="1049"/>
    </location>
</feature>
<evidence type="ECO:0000256" key="1">
    <source>
        <dbReference type="SAM" id="MobiDB-lite"/>
    </source>
</evidence>
<keyword evidence="4" id="KW-1185">Reference proteome</keyword>
<feature type="compositionally biased region" description="Polar residues" evidence="1">
    <location>
        <begin position="433"/>
        <end position="442"/>
    </location>
</feature>
<reference evidence="3" key="1">
    <citation type="submission" date="2021-03" db="EMBL/GenBank/DDBJ databases">
        <title>Evolutionary innovations through gain and loss of genes in the ectomycorrhizal Boletales.</title>
        <authorList>
            <person name="Wu G."/>
            <person name="Miyauchi S."/>
            <person name="Morin E."/>
            <person name="Yang Z.-L."/>
            <person name="Xu J."/>
            <person name="Martin F.M."/>
        </authorList>
    </citation>
    <scope>NUCLEOTIDE SEQUENCE</scope>
    <source>
        <strain evidence="3">BR01</strain>
    </source>
</reference>
<dbReference type="Gene3D" id="3.40.50.150">
    <property type="entry name" value="Vaccinia Virus protein VP39"/>
    <property type="match status" value="2"/>
</dbReference>
<feature type="compositionally biased region" description="Low complexity" evidence="1">
    <location>
        <begin position="42"/>
        <end position="63"/>
    </location>
</feature>
<feature type="region of interest" description="Disordered" evidence="1">
    <location>
        <begin position="593"/>
        <end position="618"/>
    </location>
</feature>
<feature type="compositionally biased region" description="Polar residues" evidence="1">
    <location>
        <begin position="1214"/>
        <end position="1240"/>
    </location>
</feature>
<feature type="region of interest" description="Disordered" evidence="1">
    <location>
        <begin position="427"/>
        <end position="447"/>
    </location>
</feature>
<dbReference type="InterPro" id="IPR029063">
    <property type="entry name" value="SAM-dependent_MTases_sf"/>
</dbReference>
<dbReference type="PANTHER" id="PTHR43712:SF2">
    <property type="entry name" value="O-METHYLTRANSFERASE CICE"/>
    <property type="match status" value="1"/>
</dbReference>
<dbReference type="InterPro" id="IPR036388">
    <property type="entry name" value="WH-like_DNA-bd_sf"/>
</dbReference>
<dbReference type="Gene3D" id="1.10.10.10">
    <property type="entry name" value="Winged helix-like DNA-binding domain superfamily/Winged helix DNA-binding domain"/>
    <property type="match status" value="1"/>
</dbReference>
<feature type="domain" description="O-methyltransferase C-terminal" evidence="2">
    <location>
        <begin position="663"/>
        <end position="746"/>
    </location>
</feature>
<evidence type="ECO:0000259" key="2">
    <source>
        <dbReference type="Pfam" id="PF00891"/>
    </source>
</evidence>
<feature type="region of interest" description="Disordered" evidence="1">
    <location>
        <begin position="179"/>
        <end position="208"/>
    </location>
</feature>
<feature type="compositionally biased region" description="Basic and acidic residues" evidence="1">
    <location>
        <begin position="1016"/>
        <end position="1025"/>
    </location>
</feature>
<sequence length="1290" mass="139163">MAPPTSTFATLRALQLVISDALDDIQRVFAQNSLPEIPSSPPSHCSSPVHPCFPDPSSDTSPFPATPPASFPPTPLSAAFPSTLRSPPYTDAGATFVDYPSPDLPLVSNSQTEQLSLHPDAVAAASRIVAACGQMSNIVNKPFSSLCDAIMSYSLPACMRLVEHLHVAEILREANKDRQNGLASRQEAAVPLSGARSDSDAGPNGPISTALTRDAIEVQVRSPMPGVELTPGSPPHKVTEGLHIADITNVICSYAGFNYVDPNDLVHALRLLSTHHIFRETAPDTFALNRVASLLDTGKSVKAVFSNPETKYDDTSGTPAFISLITDEIFKSAAYLTEAFTGVQLPTLASAPNSSCPADPIFSGATTIPSTSSFVMNDPVTCVPATRSSSIRTHIVYPENENVQPPSHSLPSTEPLESDVAYHLKDAPIPSQPLGTEPSTPLTPGRSHAEGLTQMEREGVRFGPVVKPEKLPAFNLAFRTQAPFFEWLENGGEDPLGGTGQGACIHTLTKTRNVQAGDVRLAVPNDVFNCAPRKSFRLERFSKAMMGTTLWEAPKAILNGFDWYSLPKGSTIVDVGGGIGSTTMVLAHALNGPKADSAERRDRAHNEGLEPTSVAVPPHQPKQLPVDTLLIASVEPRNNTAAKNEVNIRFVVQDRPVVTALGVEAWRSKFPEMIESGQVVFQDHDFFEPQLPFEPPHIARHPAVYILRVVLHDWPDECARRILINLRVASNPETRLVIAEHVLPLACADGDVLDHVNAEACERASTEEWTLKSVLANVEGAERTLVPPPLLSNLGKASATAYWMDLIMHVTFNAKERTLREFCALALSAGWRVTRMTRPEGTLFAYLVCEPIALPDDAQAIHNAVVLSSELSTVVTVPSDEPVQYSCLEPSRHKRLPPRPVSLLPSPILERSSSRCGTPTFGSRILLPKDEDLPSLRTKGAGAARKWLKSKGLGVRSAIIQKAEKQREEQNPASGASVRDNNDVQDAIRGSPSHMRVWWKKSSPTSASNSISVHESSGEASEHRTTGRGWRGTFKSSDSSSTPSPRISPVHQKWPSTESAALLATEASPPVPRLRRPSVASITRKLSFATFSRRPSFADITEPLPTPPHSATLMDLAPSPTLRGDTGRSLKRLPSFPTLGRSEVITSTALERPPIPRRPSFSFASQAPLPHTAFTSAVPRRPDIAELPKPSILKSRARSHTSKQSPPDLGRAAGSTSIPLRQRRVTLSNSPGPSSRTQAHSLGGVSVPFGLAGPEVKRIPSVPKLPRRLSIPMLRRKQSQPAIQDGGNGA</sequence>
<dbReference type="SUPFAM" id="SSF53335">
    <property type="entry name" value="S-adenosyl-L-methionine-dependent methyltransferases"/>
    <property type="match status" value="1"/>
</dbReference>